<evidence type="ECO:0000313" key="4">
    <source>
        <dbReference type="Proteomes" id="UP000198481"/>
    </source>
</evidence>
<dbReference type="SUPFAM" id="SSF75304">
    <property type="entry name" value="Amidase signature (AS) enzymes"/>
    <property type="match status" value="1"/>
</dbReference>
<evidence type="ECO:0000256" key="1">
    <source>
        <dbReference type="SAM" id="SignalP"/>
    </source>
</evidence>
<gene>
    <name evidence="3" type="ORF">SAMN05216222_4240</name>
</gene>
<dbReference type="Proteomes" id="UP000198481">
    <property type="component" value="Chromosome I"/>
</dbReference>
<keyword evidence="1" id="KW-0732">Signal</keyword>
<dbReference type="AlphaFoldDB" id="A0A1H2A3N8"/>
<evidence type="ECO:0000313" key="3">
    <source>
        <dbReference type="EMBL" id="SDT40529.1"/>
    </source>
</evidence>
<name>A0A1H2A3N8_9PSED</name>
<reference evidence="3 4" key="1">
    <citation type="submission" date="2016-10" db="EMBL/GenBank/DDBJ databases">
        <authorList>
            <person name="de Groot N.N."/>
        </authorList>
    </citation>
    <scope>NUCLEOTIDE SEQUENCE [LARGE SCALE GENOMIC DNA]</scope>
    <source>
        <strain evidence="3 4">LMG 26867</strain>
    </source>
</reference>
<dbReference type="PANTHER" id="PTHR42678:SF34">
    <property type="entry name" value="OS04G0183300 PROTEIN"/>
    <property type="match status" value="1"/>
</dbReference>
<feature type="chain" id="PRO_5009268384" evidence="1">
    <location>
        <begin position="27"/>
        <end position="510"/>
    </location>
</feature>
<sequence>MNHLYKGRMTALAQAVVLSVASSVFAGLAVAATDSDVALEYASVHDLSARMARNELSSVELVKHLQARIASLDEQGPTLNAVIELNPEAIDIAAALDNERTQGKSRGPLHGIPVLIKDNFDTADKMQTTAGSPAMIGDPAAADAFVVKQLRDAGAVIIGKTNMSEWAYVRQMDLPNGWSGRGGQGKNPHLLGAGTCGSSSGSAAGVAAGFAPLAIGTETNGSITCPASANGVVGVKPTLGLFSRSGIIPITRLQDTPGTLTRTVRDAALMFNALQGIDAADAGSSAAPVGIDYTALLATDALQGKRIGYPTAYTGPYGRVLEPGLEFRMALTTLEEQGAILVPLTPRLPDMHNYFSVLMGGMKHDLPEYLATRSGQPIQTLAELIEFNESHPGAEGYGQQMLKDIDALDMTYAQATEQFKALNSSFQQAIDEQLIEHNLDAVIAEADGYSQFGAAVAGYPAVTVPSGMKEEGLPTSVFFFGTRWSDPQLLALAYSYEQASMKLQPPAFQE</sequence>
<dbReference type="EMBL" id="LT629762">
    <property type="protein sequence ID" value="SDT40529.1"/>
    <property type="molecule type" value="Genomic_DNA"/>
</dbReference>
<dbReference type="InterPro" id="IPR036928">
    <property type="entry name" value="AS_sf"/>
</dbReference>
<dbReference type="RefSeq" id="WP_092278991.1">
    <property type="nucleotide sequence ID" value="NZ_LT629762.1"/>
</dbReference>
<feature type="signal peptide" evidence="1">
    <location>
        <begin position="1"/>
        <end position="26"/>
    </location>
</feature>
<protein>
    <submittedName>
        <fullName evidence="3">Amidase</fullName>
    </submittedName>
</protein>
<accession>A0A1H2A3N8</accession>
<dbReference type="Gene3D" id="3.90.1300.10">
    <property type="entry name" value="Amidase signature (AS) domain"/>
    <property type="match status" value="1"/>
</dbReference>
<dbReference type="InterPro" id="IPR023631">
    <property type="entry name" value="Amidase_dom"/>
</dbReference>
<organism evidence="3 4">
    <name type="scientific">Pseudomonas prosekii</name>
    <dbReference type="NCBI Taxonomy" id="1148509"/>
    <lineage>
        <taxon>Bacteria</taxon>
        <taxon>Pseudomonadati</taxon>
        <taxon>Pseudomonadota</taxon>
        <taxon>Gammaproteobacteria</taxon>
        <taxon>Pseudomonadales</taxon>
        <taxon>Pseudomonadaceae</taxon>
        <taxon>Pseudomonas</taxon>
    </lineage>
</organism>
<dbReference type="Pfam" id="PF01425">
    <property type="entry name" value="Amidase"/>
    <property type="match status" value="1"/>
</dbReference>
<dbReference type="PANTHER" id="PTHR42678">
    <property type="entry name" value="AMIDASE"/>
    <property type="match status" value="1"/>
</dbReference>
<proteinExistence type="predicted"/>
<feature type="domain" description="Amidase" evidence="2">
    <location>
        <begin position="60"/>
        <end position="490"/>
    </location>
</feature>
<dbReference type="STRING" id="1148509.SAMN05216222_4240"/>
<evidence type="ECO:0000259" key="2">
    <source>
        <dbReference type="Pfam" id="PF01425"/>
    </source>
</evidence>